<evidence type="ECO:0000313" key="3">
    <source>
        <dbReference type="Proteomes" id="UP000699462"/>
    </source>
</evidence>
<gene>
    <name evidence="2" type="ORF">P879_06543</name>
</gene>
<proteinExistence type="predicted"/>
<evidence type="ECO:0000256" key="1">
    <source>
        <dbReference type="SAM" id="MobiDB-lite"/>
    </source>
</evidence>
<evidence type="ECO:0000313" key="2">
    <source>
        <dbReference type="EMBL" id="KAF8568290.1"/>
    </source>
</evidence>
<protein>
    <submittedName>
        <fullName evidence="2">Uncharacterized protein</fullName>
    </submittedName>
</protein>
<feature type="compositionally biased region" description="Polar residues" evidence="1">
    <location>
        <begin position="62"/>
        <end position="73"/>
    </location>
</feature>
<comment type="caution">
    <text evidence="2">The sequence shown here is derived from an EMBL/GenBank/DDBJ whole genome shotgun (WGS) entry which is preliminary data.</text>
</comment>
<feature type="region of interest" description="Disordered" evidence="1">
    <location>
        <begin position="55"/>
        <end position="97"/>
    </location>
</feature>
<reference evidence="2 3" key="1">
    <citation type="submission" date="2019-07" db="EMBL/GenBank/DDBJ databases">
        <title>Annotation for the trematode Paragonimus westermani.</title>
        <authorList>
            <person name="Choi Y.-J."/>
        </authorList>
    </citation>
    <scope>NUCLEOTIDE SEQUENCE [LARGE SCALE GENOMIC DNA]</scope>
    <source>
        <strain evidence="2">180907_Pwestermani</strain>
    </source>
</reference>
<sequence>MFVLQLRTSQSEQALALIGEKFSSCLYVTKADPNEKRRRTVLKELKSVLDLVERTKQERNDTQPAVSKSNRNSLVPEEIGQELTPEMDPSSESCCVS</sequence>
<keyword evidence="3" id="KW-1185">Reference proteome</keyword>
<name>A0A8T0DKX5_9TREM</name>
<dbReference type="Proteomes" id="UP000699462">
    <property type="component" value="Unassembled WGS sequence"/>
</dbReference>
<accession>A0A8T0DKX5</accession>
<dbReference type="AlphaFoldDB" id="A0A8T0DKX5"/>
<dbReference type="EMBL" id="JTDF01002937">
    <property type="protein sequence ID" value="KAF8568290.1"/>
    <property type="molecule type" value="Genomic_DNA"/>
</dbReference>
<organism evidence="2 3">
    <name type="scientific">Paragonimus westermani</name>
    <dbReference type="NCBI Taxonomy" id="34504"/>
    <lineage>
        <taxon>Eukaryota</taxon>
        <taxon>Metazoa</taxon>
        <taxon>Spiralia</taxon>
        <taxon>Lophotrochozoa</taxon>
        <taxon>Platyhelminthes</taxon>
        <taxon>Trematoda</taxon>
        <taxon>Digenea</taxon>
        <taxon>Plagiorchiida</taxon>
        <taxon>Troglotremata</taxon>
        <taxon>Troglotrematidae</taxon>
        <taxon>Paragonimus</taxon>
    </lineage>
</organism>